<gene>
    <name evidence="2" type="ORF">RHSIM_RhsimMtG0000900</name>
</gene>
<evidence type="ECO:0000256" key="1">
    <source>
        <dbReference type="SAM" id="MobiDB-lite"/>
    </source>
</evidence>
<comment type="caution">
    <text evidence="2">The sequence shown here is derived from an EMBL/GenBank/DDBJ whole genome shotgun (WGS) entry which is preliminary data.</text>
</comment>
<evidence type="ECO:0000313" key="2">
    <source>
        <dbReference type="EMBL" id="KAF7117277.1"/>
    </source>
</evidence>
<evidence type="ECO:0000313" key="3">
    <source>
        <dbReference type="Proteomes" id="UP000626092"/>
    </source>
</evidence>
<organism evidence="2 3">
    <name type="scientific">Rhododendron simsii</name>
    <name type="common">Sims's rhododendron</name>
    <dbReference type="NCBI Taxonomy" id="118357"/>
    <lineage>
        <taxon>Eukaryota</taxon>
        <taxon>Viridiplantae</taxon>
        <taxon>Streptophyta</taxon>
        <taxon>Embryophyta</taxon>
        <taxon>Tracheophyta</taxon>
        <taxon>Spermatophyta</taxon>
        <taxon>Magnoliopsida</taxon>
        <taxon>eudicotyledons</taxon>
        <taxon>Gunneridae</taxon>
        <taxon>Pentapetalae</taxon>
        <taxon>asterids</taxon>
        <taxon>Ericales</taxon>
        <taxon>Ericaceae</taxon>
        <taxon>Ericoideae</taxon>
        <taxon>Rhodoreae</taxon>
        <taxon>Rhododendron</taxon>
    </lineage>
</organism>
<accession>A0A834L388</accession>
<sequence length="128" mass="14193">MDVREELKQGACSLSGAAYLHRLDGLEKNLSFEPQIYKSSAKTAASNGTRNNRKSRRAFKATPLPPRQASLLSRLGPQVLDTTILVSKLTGLRALASVQFTRDQCSMLYSIGMGSTLYRIQYKAIKRN</sequence>
<geneLocation type="mitochondrion" evidence="2"/>
<dbReference type="EMBL" id="WJXA01000014">
    <property type="protein sequence ID" value="KAF7117277.1"/>
    <property type="molecule type" value="Genomic_DNA"/>
</dbReference>
<name>A0A834L388_RHOSS</name>
<dbReference type="Proteomes" id="UP000626092">
    <property type="component" value="Unassembled WGS sequence"/>
</dbReference>
<dbReference type="AlphaFoldDB" id="A0A834L388"/>
<feature type="region of interest" description="Disordered" evidence="1">
    <location>
        <begin position="41"/>
        <end position="65"/>
    </location>
</feature>
<proteinExistence type="predicted"/>
<feature type="compositionally biased region" description="Polar residues" evidence="1">
    <location>
        <begin position="41"/>
        <end position="50"/>
    </location>
</feature>
<reference evidence="2" key="1">
    <citation type="submission" date="2019-11" db="EMBL/GenBank/DDBJ databases">
        <authorList>
            <person name="Liu Y."/>
            <person name="Hou J."/>
            <person name="Li T.-Q."/>
            <person name="Guan C.-H."/>
            <person name="Wu X."/>
            <person name="Wu H.-Z."/>
            <person name="Ling F."/>
            <person name="Zhang R."/>
            <person name="Shi X.-G."/>
            <person name="Ren J.-P."/>
            <person name="Chen E.-F."/>
            <person name="Sun J.-M."/>
        </authorList>
    </citation>
    <scope>NUCLEOTIDE SEQUENCE</scope>
    <source>
        <strain evidence="2">Adult_tree_wgs_1</strain>
        <tissue evidence="2">Leaves</tissue>
    </source>
</reference>
<protein>
    <submittedName>
        <fullName evidence="2">Uncharacterized protein</fullName>
    </submittedName>
</protein>
<keyword evidence="3" id="KW-1185">Reference proteome</keyword>
<keyword evidence="2" id="KW-0496">Mitochondrion</keyword>